<evidence type="ECO:0000313" key="4">
    <source>
        <dbReference type="Proteomes" id="UP000576792"/>
    </source>
</evidence>
<dbReference type="EC" id="6.3.5.7" evidence="3"/>
<evidence type="ECO:0000313" key="3">
    <source>
        <dbReference type="EMBL" id="NJC55376.1"/>
    </source>
</evidence>
<dbReference type="InterPro" id="IPR036928">
    <property type="entry name" value="AS_sf"/>
</dbReference>
<name>A0A846RTT6_9MICO</name>
<comment type="caution">
    <text evidence="3">The sequence shown here is derived from an EMBL/GenBank/DDBJ whole genome shotgun (WGS) entry which is preliminary data.</text>
</comment>
<accession>A0A846RTT6</accession>
<dbReference type="RefSeq" id="WP_167949425.1">
    <property type="nucleotide sequence ID" value="NZ_BAAAPQ010000026.1"/>
</dbReference>
<dbReference type="PANTHER" id="PTHR11895:SF176">
    <property type="entry name" value="AMIDASE AMID-RELATED"/>
    <property type="match status" value="1"/>
</dbReference>
<evidence type="ECO:0000259" key="2">
    <source>
        <dbReference type="Pfam" id="PF01425"/>
    </source>
</evidence>
<keyword evidence="3" id="KW-0808">Transferase</keyword>
<protein>
    <submittedName>
        <fullName evidence="3">Aspartyl-tRNA(Asn)/glutamyl-tRNA(Gln) amidotransferase subunit A</fullName>
        <ecNumber evidence="3">6.3.5.6</ecNumber>
        <ecNumber evidence="3">6.3.5.7</ecNumber>
    </submittedName>
</protein>
<dbReference type="Pfam" id="PF01425">
    <property type="entry name" value="Amidase"/>
    <property type="match status" value="2"/>
</dbReference>
<dbReference type="InterPro" id="IPR000120">
    <property type="entry name" value="Amidase"/>
</dbReference>
<dbReference type="AlphaFoldDB" id="A0A846RTT6"/>
<keyword evidence="4" id="KW-1185">Reference proteome</keyword>
<dbReference type="InterPro" id="IPR020556">
    <property type="entry name" value="Amidase_CS"/>
</dbReference>
<organism evidence="3 4">
    <name type="scientific">Brevibacterium marinum</name>
    <dbReference type="NCBI Taxonomy" id="418643"/>
    <lineage>
        <taxon>Bacteria</taxon>
        <taxon>Bacillati</taxon>
        <taxon>Actinomycetota</taxon>
        <taxon>Actinomycetes</taxon>
        <taxon>Micrococcales</taxon>
        <taxon>Brevibacteriaceae</taxon>
        <taxon>Brevibacterium</taxon>
    </lineage>
</organism>
<dbReference type="PROSITE" id="PS00571">
    <property type="entry name" value="AMIDASES"/>
    <property type="match status" value="1"/>
</dbReference>
<feature type="domain" description="Amidase" evidence="2">
    <location>
        <begin position="101"/>
        <end position="267"/>
    </location>
</feature>
<dbReference type="Proteomes" id="UP000576792">
    <property type="component" value="Unassembled WGS sequence"/>
</dbReference>
<dbReference type="GO" id="GO:0050567">
    <property type="term" value="F:glutaminyl-tRNA synthase (glutamine-hydrolyzing) activity"/>
    <property type="evidence" value="ECO:0007669"/>
    <property type="project" value="UniProtKB-EC"/>
</dbReference>
<dbReference type="EMBL" id="JAATJN010000001">
    <property type="protein sequence ID" value="NJC55376.1"/>
    <property type="molecule type" value="Genomic_DNA"/>
</dbReference>
<gene>
    <name evidence="3" type="ORF">BKA07_000411</name>
</gene>
<dbReference type="EC" id="6.3.5.6" evidence="3"/>
<dbReference type="InterPro" id="IPR023631">
    <property type="entry name" value="Amidase_dom"/>
</dbReference>
<dbReference type="GO" id="GO:0050566">
    <property type="term" value="F:asparaginyl-tRNA synthase (glutamine-hydrolyzing) activity"/>
    <property type="evidence" value="ECO:0007669"/>
    <property type="project" value="UniProtKB-EC"/>
</dbReference>
<feature type="domain" description="Amidase" evidence="2">
    <location>
        <begin position="362"/>
        <end position="481"/>
    </location>
</feature>
<feature type="region of interest" description="Disordered" evidence="1">
    <location>
        <begin position="51"/>
        <end position="70"/>
    </location>
</feature>
<dbReference type="GO" id="GO:0016740">
    <property type="term" value="F:transferase activity"/>
    <property type="evidence" value="ECO:0007669"/>
    <property type="project" value="UniProtKB-KW"/>
</dbReference>
<evidence type="ECO:0000256" key="1">
    <source>
        <dbReference type="SAM" id="MobiDB-lite"/>
    </source>
</evidence>
<keyword evidence="3" id="KW-0436">Ligase</keyword>
<sequence>MSTTVDPPQDIDTPSLRIGRSVAELFDTRGNARAEALAVADVPAHDTAFTPPRPLDWLHSTDSDDDTQPRWTERTAEACRTGVLRTYRSDHVTGAPAGSEELTGLRFTHKDNIGLTGFPLTAGNPSLSDRRASVTSPLLTAIESADGRFIGANHMAEFAMSPTGHNHWLGDGVNPRNDAYLSGGSSSGSAVAVASGACEVSLGTDTGGSVRLPASFCGLAGYKPSNGLFSSAGLIPLSETLDTIGVVAHDAATIRRVADVLFADDAVVTPADRSRLDSSDDCIDTTGPETFTHLSLAAAERTCDPDIAAAYTAALAGIGIDTIASGERGVDCDDTELNRRSVVVVSVEAARNVGRVLDWDWDLLGDQVLSRVIRGTTISAIEYADAIVDRDRLREQYLAATLGSARFLLTPTSPIPAPTAPSGPTGADARLRREYMRASLFTRTINYLGLPAITIPLAPVSSGISPGLQIIGRPFDDRALLDCAVAVANSLNTDASR</sequence>
<proteinExistence type="predicted"/>
<dbReference type="Gene3D" id="3.90.1300.10">
    <property type="entry name" value="Amidase signature (AS) domain"/>
    <property type="match status" value="1"/>
</dbReference>
<dbReference type="PANTHER" id="PTHR11895">
    <property type="entry name" value="TRANSAMIDASE"/>
    <property type="match status" value="1"/>
</dbReference>
<feature type="compositionally biased region" description="Basic and acidic residues" evidence="1">
    <location>
        <begin position="59"/>
        <end position="70"/>
    </location>
</feature>
<reference evidence="3 4" key="1">
    <citation type="submission" date="2020-03" db="EMBL/GenBank/DDBJ databases">
        <title>Sequencing the genomes of 1000 actinobacteria strains.</title>
        <authorList>
            <person name="Klenk H.-P."/>
        </authorList>
    </citation>
    <scope>NUCLEOTIDE SEQUENCE [LARGE SCALE GENOMIC DNA]</scope>
    <source>
        <strain evidence="3 4">DSM 18964</strain>
    </source>
</reference>
<dbReference type="SUPFAM" id="SSF75304">
    <property type="entry name" value="Amidase signature (AS) enzymes"/>
    <property type="match status" value="1"/>
</dbReference>